<evidence type="ECO:0000313" key="1">
    <source>
        <dbReference type="EMBL" id="CAB4171134.1"/>
    </source>
</evidence>
<evidence type="ECO:0000313" key="2">
    <source>
        <dbReference type="EMBL" id="CAB4177017.1"/>
    </source>
</evidence>
<dbReference type="CDD" id="cd20175">
    <property type="entry name" value="ThyX"/>
    <property type="match status" value="1"/>
</dbReference>
<dbReference type="SUPFAM" id="SSF69796">
    <property type="entry name" value="Thymidylate synthase-complementing protein Thy1"/>
    <property type="match status" value="1"/>
</dbReference>
<dbReference type="GO" id="GO:0006231">
    <property type="term" value="P:dTMP biosynthetic process"/>
    <property type="evidence" value="ECO:0007669"/>
    <property type="project" value="InterPro"/>
</dbReference>
<dbReference type="GO" id="GO:0050660">
    <property type="term" value="F:flavin adenine dinucleotide binding"/>
    <property type="evidence" value="ECO:0007669"/>
    <property type="project" value="InterPro"/>
</dbReference>
<accession>A0A6J7XCI8</accession>
<dbReference type="PANTHER" id="PTHR34934:SF1">
    <property type="entry name" value="FLAVIN-DEPENDENT THYMIDYLATE SYNTHASE"/>
    <property type="match status" value="1"/>
</dbReference>
<evidence type="ECO:0000313" key="5">
    <source>
        <dbReference type="EMBL" id="CAB4211146.1"/>
    </source>
</evidence>
<dbReference type="GO" id="GO:0004799">
    <property type="term" value="F:thymidylate synthase activity"/>
    <property type="evidence" value="ECO:0007669"/>
    <property type="project" value="TreeGrafter"/>
</dbReference>
<gene>
    <name evidence="3" type="ORF">UFOVP1065_168</name>
    <name evidence="4" type="ORF">UFOVP1198_137</name>
    <name evidence="5" type="ORF">UFOVP1418_129</name>
    <name evidence="7" type="ORF">UFOVP1524_21</name>
    <name evidence="6" type="ORF">UFOVP1651_21</name>
    <name evidence="1" type="ORF">UFOVP908_232</name>
    <name evidence="2" type="ORF">UFOVP990_137</name>
</gene>
<evidence type="ECO:0000313" key="6">
    <source>
        <dbReference type="EMBL" id="CAB4222395.1"/>
    </source>
</evidence>
<protein>
    <submittedName>
        <fullName evidence="7">THY1 Predicted alternative thymidylate synthase</fullName>
    </submittedName>
</protein>
<proteinExistence type="predicted"/>
<dbReference type="EMBL" id="LR796860">
    <property type="protein sequence ID" value="CAB4171134.1"/>
    <property type="molecule type" value="Genomic_DNA"/>
</dbReference>
<dbReference type="InterPro" id="IPR036098">
    <property type="entry name" value="Thymidylate_synthase_ThyX_sf"/>
</dbReference>
<dbReference type="EMBL" id="LR798378">
    <property type="protein sequence ID" value="CAB5227642.1"/>
    <property type="molecule type" value="Genomic_DNA"/>
</dbReference>
<dbReference type="EMBL" id="LR797157">
    <property type="protein sequence ID" value="CAB4190797.1"/>
    <property type="molecule type" value="Genomic_DNA"/>
</dbReference>
<dbReference type="EMBL" id="LR797369">
    <property type="protein sequence ID" value="CAB4211146.1"/>
    <property type="molecule type" value="Genomic_DNA"/>
</dbReference>
<dbReference type="Gene3D" id="1.20.5.3070">
    <property type="match status" value="1"/>
</dbReference>
<dbReference type="GO" id="GO:0050797">
    <property type="term" value="F:thymidylate synthase (FAD) activity"/>
    <property type="evidence" value="ECO:0007669"/>
    <property type="project" value="InterPro"/>
</dbReference>
<dbReference type="EMBL" id="LR797518">
    <property type="protein sequence ID" value="CAB4222395.1"/>
    <property type="molecule type" value="Genomic_DNA"/>
</dbReference>
<dbReference type="EMBL" id="LR797021">
    <property type="protein sequence ID" value="CAB4182192.1"/>
    <property type="molecule type" value="Genomic_DNA"/>
</dbReference>
<dbReference type="NCBIfam" id="TIGR02170">
    <property type="entry name" value="thyX"/>
    <property type="match status" value="1"/>
</dbReference>
<organism evidence="7">
    <name type="scientific">uncultured Caudovirales phage</name>
    <dbReference type="NCBI Taxonomy" id="2100421"/>
    <lineage>
        <taxon>Viruses</taxon>
        <taxon>Duplodnaviria</taxon>
        <taxon>Heunggongvirae</taxon>
        <taxon>Uroviricota</taxon>
        <taxon>Caudoviricetes</taxon>
        <taxon>Peduoviridae</taxon>
        <taxon>Maltschvirus</taxon>
        <taxon>Maltschvirus maltsch</taxon>
    </lineage>
</organism>
<dbReference type="PROSITE" id="PS51331">
    <property type="entry name" value="THYX"/>
    <property type="match status" value="1"/>
</dbReference>
<name>A0A6J7XCI8_9CAUD</name>
<dbReference type="Gene3D" id="3.30.1360.170">
    <property type="match status" value="1"/>
</dbReference>
<evidence type="ECO:0000313" key="3">
    <source>
        <dbReference type="EMBL" id="CAB4182192.1"/>
    </source>
</evidence>
<dbReference type="GO" id="GO:0070402">
    <property type="term" value="F:NADPH binding"/>
    <property type="evidence" value="ECO:0007669"/>
    <property type="project" value="TreeGrafter"/>
</dbReference>
<reference evidence="7" key="1">
    <citation type="submission" date="2020-05" db="EMBL/GenBank/DDBJ databases">
        <authorList>
            <person name="Chiriac C."/>
            <person name="Salcher M."/>
            <person name="Ghai R."/>
            <person name="Kavagutti S V."/>
        </authorList>
    </citation>
    <scope>NUCLEOTIDE SEQUENCE</scope>
</reference>
<dbReference type="PANTHER" id="PTHR34934">
    <property type="entry name" value="FLAVIN-DEPENDENT THYMIDYLATE SYNTHASE"/>
    <property type="match status" value="1"/>
</dbReference>
<dbReference type="InterPro" id="IPR003669">
    <property type="entry name" value="Thymidylate_synthase_ThyX"/>
</dbReference>
<dbReference type="Pfam" id="PF02511">
    <property type="entry name" value="Thy1"/>
    <property type="match status" value="1"/>
</dbReference>
<dbReference type="EMBL" id="LR796945">
    <property type="protein sequence ID" value="CAB4177017.1"/>
    <property type="molecule type" value="Genomic_DNA"/>
</dbReference>
<evidence type="ECO:0000313" key="4">
    <source>
        <dbReference type="EMBL" id="CAB4190797.1"/>
    </source>
</evidence>
<sequence>MNTAKIIAVTKPLLHNGGTIIYDESGTEIGYGDPQYVTVDEFIAYVARVSNPSNQNNTLTAPKLLKYLAKHKHWSPFEMVNVVMEINTTRDIGRQILRHRSFSFQEFSQRYADPTKDMGFVTREARLQDTKNRQNSVEISDDVTYDSPMYERHYDPENCITKESVTYEKRNLKETWSAYQKNTTDAATAAYNWAIEHGIAKEQARAVLPEGLILSRMYMAGSLRSWIHYCQVRTDISTQKEHREIALDAWYQITEQFPSLKDALDI</sequence>
<evidence type="ECO:0000313" key="7">
    <source>
        <dbReference type="EMBL" id="CAB5227642.1"/>
    </source>
</evidence>